<keyword evidence="2" id="KW-1185">Reference proteome</keyword>
<sequence>MLQDLSPICVTCVSEAHTHVPAQRHGESSCPVQMPCSGLSAGAEGASTQAGCLRPLPCTPHVLPVSHNKWSKVKLIKGPRDVDRSWLFQKLAMPCACRERHGGGRKERILCVTQLQSRLWLQSPPAQP</sequence>
<dbReference type="AlphaFoldDB" id="A0A8C3HAX4"/>
<name>A0A8C3HAX4_CHRPI</name>
<organism evidence="1 2">
    <name type="scientific">Chrysemys picta bellii</name>
    <name type="common">Western painted turtle</name>
    <name type="synonym">Emys bellii</name>
    <dbReference type="NCBI Taxonomy" id="8478"/>
    <lineage>
        <taxon>Eukaryota</taxon>
        <taxon>Metazoa</taxon>
        <taxon>Chordata</taxon>
        <taxon>Craniata</taxon>
        <taxon>Vertebrata</taxon>
        <taxon>Euteleostomi</taxon>
        <taxon>Archelosauria</taxon>
        <taxon>Testudinata</taxon>
        <taxon>Testudines</taxon>
        <taxon>Cryptodira</taxon>
        <taxon>Durocryptodira</taxon>
        <taxon>Testudinoidea</taxon>
        <taxon>Emydidae</taxon>
        <taxon>Chrysemys</taxon>
    </lineage>
</organism>
<accession>A0A8C3HAX4</accession>
<proteinExistence type="predicted"/>
<evidence type="ECO:0000313" key="1">
    <source>
        <dbReference type="Ensembl" id="ENSCPBP00000014203.1"/>
    </source>
</evidence>
<protein>
    <submittedName>
        <fullName evidence="1">Uncharacterized protein</fullName>
    </submittedName>
</protein>
<reference evidence="1" key="1">
    <citation type="submission" date="2025-08" db="UniProtKB">
        <authorList>
            <consortium name="Ensembl"/>
        </authorList>
    </citation>
    <scope>IDENTIFICATION</scope>
</reference>
<dbReference type="GeneTree" id="ENSGT00990000214168"/>
<dbReference type="Proteomes" id="UP000694380">
    <property type="component" value="Unplaced"/>
</dbReference>
<dbReference type="Ensembl" id="ENSCPBT00000016854.1">
    <property type="protein sequence ID" value="ENSCPBP00000014203.1"/>
    <property type="gene ID" value="ENSCPBG00000010579.1"/>
</dbReference>
<reference evidence="1" key="2">
    <citation type="submission" date="2025-09" db="UniProtKB">
        <authorList>
            <consortium name="Ensembl"/>
        </authorList>
    </citation>
    <scope>IDENTIFICATION</scope>
</reference>
<evidence type="ECO:0000313" key="2">
    <source>
        <dbReference type="Proteomes" id="UP000694380"/>
    </source>
</evidence>